<dbReference type="Pfam" id="PF13419">
    <property type="entry name" value="HAD_2"/>
    <property type="match status" value="1"/>
</dbReference>
<dbReference type="SFLD" id="SFLDS00003">
    <property type="entry name" value="Haloacid_Dehalogenase"/>
    <property type="match status" value="1"/>
</dbReference>
<dbReference type="InterPro" id="IPR023198">
    <property type="entry name" value="PGP-like_dom2"/>
</dbReference>
<protein>
    <submittedName>
        <fullName evidence="1">Hydrolase</fullName>
    </submittedName>
</protein>
<dbReference type="Proteomes" id="UP001319045">
    <property type="component" value="Chromosome"/>
</dbReference>
<dbReference type="InterPro" id="IPR006439">
    <property type="entry name" value="HAD-SF_hydro_IA"/>
</dbReference>
<dbReference type="EMBL" id="AP024484">
    <property type="protein sequence ID" value="BCS85966.1"/>
    <property type="molecule type" value="Genomic_DNA"/>
</dbReference>
<dbReference type="InterPro" id="IPR023214">
    <property type="entry name" value="HAD_sf"/>
</dbReference>
<dbReference type="SUPFAM" id="SSF56784">
    <property type="entry name" value="HAD-like"/>
    <property type="match status" value="1"/>
</dbReference>
<accession>A0ABM8I1E7</accession>
<dbReference type="NCBIfam" id="TIGR01549">
    <property type="entry name" value="HAD-SF-IA-v1"/>
    <property type="match status" value="1"/>
</dbReference>
<dbReference type="InterPro" id="IPR050155">
    <property type="entry name" value="HAD-like_hydrolase_sf"/>
</dbReference>
<dbReference type="InterPro" id="IPR036412">
    <property type="entry name" value="HAD-like_sf"/>
</dbReference>
<evidence type="ECO:0000313" key="1">
    <source>
        <dbReference type="EMBL" id="BCS85966.1"/>
    </source>
</evidence>
<name>A0ABM8I1E7_9BACT</name>
<keyword evidence="2" id="KW-1185">Reference proteome</keyword>
<dbReference type="Gene3D" id="1.10.150.240">
    <property type="entry name" value="Putative phosphatase, domain 2"/>
    <property type="match status" value="1"/>
</dbReference>
<sequence>MKYKHILFDIDGTLVDNESAVINTWQQTIEELFGKHFEKDELNFVLGIPGVTTMEKLGAKNSEEAFDLWSKHFQEHRNEITLFDGIDKVVQVLKQTNHSLGLITSRTHDELNNDDALCQIFHLFDVAICVTDTVNPKPSADPILAYLDRTGATPADTLYIGDSAYDSQCAINSHVDFALATWSNGKKDIPCKYELEKPFDILNYSEMPNSSI</sequence>
<dbReference type="PANTHER" id="PTHR43434">
    <property type="entry name" value="PHOSPHOGLYCOLATE PHOSPHATASE"/>
    <property type="match status" value="1"/>
</dbReference>
<organism evidence="1 2">
    <name type="scientific">Prevotella herbatica</name>
    <dbReference type="NCBI Taxonomy" id="2801997"/>
    <lineage>
        <taxon>Bacteria</taxon>
        <taxon>Pseudomonadati</taxon>
        <taxon>Bacteroidota</taxon>
        <taxon>Bacteroidia</taxon>
        <taxon>Bacteroidales</taxon>
        <taxon>Prevotellaceae</taxon>
        <taxon>Prevotella</taxon>
    </lineage>
</organism>
<gene>
    <name evidence="1" type="ORF">prwr041_18590</name>
</gene>
<proteinExistence type="predicted"/>
<dbReference type="SFLD" id="SFLDG01129">
    <property type="entry name" value="C1.5:_HAD__Beta-PGM__Phosphata"/>
    <property type="match status" value="1"/>
</dbReference>
<reference evidence="1 2" key="1">
    <citation type="journal article" date="2022" name="Int. J. Syst. Evol. Microbiol.">
        <title>Prevotella herbatica sp. nov., a plant polysaccharide-decomposing anaerobic bacterium isolated from a methanogenic reactor.</title>
        <authorList>
            <person name="Uek A."/>
            <person name="Tonouchi A."/>
            <person name="Kaku N."/>
            <person name="Ueki K."/>
        </authorList>
    </citation>
    <scope>NUCLEOTIDE SEQUENCE [LARGE SCALE GENOMIC DNA]</scope>
    <source>
        <strain evidence="1 2">WR041</strain>
    </source>
</reference>
<dbReference type="Gene3D" id="3.40.50.1000">
    <property type="entry name" value="HAD superfamily/HAD-like"/>
    <property type="match status" value="1"/>
</dbReference>
<dbReference type="GO" id="GO:0016787">
    <property type="term" value="F:hydrolase activity"/>
    <property type="evidence" value="ECO:0007669"/>
    <property type="project" value="UniProtKB-KW"/>
</dbReference>
<dbReference type="RefSeq" id="WP_207153567.1">
    <property type="nucleotide sequence ID" value="NZ_AP024484.1"/>
</dbReference>
<evidence type="ECO:0000313" key="2">
    <source>
        <dbReference type="Proteomes" id="UP001319045"/>
    </source>
</evidence>
<dbReference type="PANTHER" id="PTHR43434:SF26">
    <property type="entry name" value="PYROPHOSPHATASE PPAX"/>
    <property type="match status" value="1"/>
</dbReference>
<keyword evidence="1" id="KW-0378">Hydrolase</keyword>
<dbReference type="InterPro" id="IPR041492">
    <property type="entry name" value="HAD_2"/>
</dbReference>